<accession>A0A7G5B100</accession>
<dbReference type="EMBL" id="MT675124">
    <property type="protein sequence ID" value="QMV29973.1"/>
    <property type="molecule type" value="Genomic_DNA"/>
</dbReference>
<dbReference type="KEGG" id="vg:62682493"/>
<sequence length="62" mass="6985">MVELWFLVMTLCPLGNSNDCHDYILDEGMTYADCVAALPKESIKRDIYAVSCTRGEPLESKK</sequence>
<reference evidence="2" key="1">
    <citation type="submission" date="2020-06" db="EMBL/GenBank/DDBJ databases">
        <title>Complete genome sequences of Providencia rettgeri bacteriophages PibeRecoleta, Stilesk and PatoteraRojo.</title>
        <authorList>
            <person name="Batinovic S."/>
            <person name="Chan H.T."/>
            <person name="Stiles J."/>
            <person name="Petrovski S."/>
        </authorList>
    </citation>
    <scope>NUCLEOTIDE SEQUENCE [LARGE SCALE GENOMIC DNA]</scope>
</reference>
<dbReference type="RefSeq" id="YP_009999859.1">
    <property type="nucleotide sequence ID" value="NC_053009.1"/>
</dbReference>
<protein>
    <submittedName>
        <fullName evidence="1">Uncharacterized protein</fullName>
    </submittedName>
</protein>
<evidence type="ECO:0000313" key="1">
    <source>
        <dbReference type="EMBL" id="QMV29973.1"/>
    </source>
</evidence>
<dbReference type="Proteomes" id="UP000515430">
    <property type="component" value="Segment"/>
</dbReference>
<dbReference type="GeneID" id="62682493"/>
<keyword evidence="2" id="KW-1185">Reference proteome</keyword>
<evidence type="ECO:0000313" key="2">
    <source>
        <dbReference type="Proteomes" id="UP000515430"/>
    </source>
</evidence>
<proteinExistence type="predicted"/>
<organism evidence="1 2">
    <name type="scientific">Providencia phage vB_PreS-PibeRecoleta</name>
    <dbReference type="NCBI Taxonomy" id="2761109"/>
    <lineage>
        <taxon>Viruses</taxon>
        <taxon>Duplodnaviria</taxon>
        <taxon>Heunggongvirae</taxon>
        <taxon>Uroviricota</taxon>
        <taxon>Caudoviricetes</taxon>
        <taxon>Casjensviridae</taxon>
        <taxon>Redjacvirus</taxon>
        <taxon>Redjacvirus piberecoleta</taxon>
    </lineage>
</organism>
<name>A0A7G5B100_9CAUD</name>